<reference evidence="1" key="1">
    <citation type="journal article" date="2020" name="Nature">
        <title>Giant virus diversity and host interactions through global metagenomics.</title>
        <authorList>
            <person name="Schulz F."/>
            <person name="Roux S."/>
            <person name="Paez-Espino D."/>
            <person name="Jungbluth S."/>
            <person name="Walsh D.A."/>
            <person name="Denef V.J."/>
            <person name="McMahon K.D."/>
            <person name="Konstantinidis K.T."/>
            <person name="Eloe-Fadrosh E.A."/>
            <person name="Kyrpides N.C."/>
            <person name="Woyke T."/>
        </authorList>
    </citation>
    <scope>NUCLEOTIDE SEQUENCE</scope>
    <source>
        <strain evidence="1">GVMAG-M-3300023174-189</strain>
    </source>
</reference>
<name>A0A6C0DIB7_9ZZZZ</name>
<dbReference type="AlphaFoldDB" id="A0A6C0DIB7"/>
<protein>
    <submittedName>
        <fullName evidence="1">Uncharacterized protein</fullName>
    </submittedName>
</protein>
<dbReference type="EMBL" id="MN739626">
    <property type="protein sequence ID" value="QHT16706.1"/>
    <property type="molecule type" value="Genomic_DNA"/>
</dbReference>
<evidence type="ECO:0000313" key="1">
    <source>
        <dbReference type="EMBL" id="QHT16706.1"/>
    </source>
</evidence>
<proteinExistence type="predicted"/>
<organism evidence="1">
    <name type="scientific">viral metagenome</name>
    <dbReference type="NCBI Taxonomy" id="1070528"/>
    <lineage>
        <taxon>unclassified sequences</taxon>
        <taxon>metagenomes</taxon>
        <taxon>organismal metagenomes</taxon>
    </lineage>
</organism>
<accession>A0A6C0DIB7</accession>
<sequence length="64" mass="7676">MKWYPSEPWIDISPWRSVPLPIRPVPPPIKHMKYVEGMAKNRKSICRIDAPGPRPEVDTRRRWR</sequence>